<proteinExistence type="predicted"/>
<accession>A0A7W0DUD5</accession>
<gene>
    <name evidence="1" type="ORF">H1D24_38160</name>
</gene>
<organism evidence="1 2">
    <name type="scientific">Streptomyces himalayensis subsp. himalayensis</name>
    <dbReference type="NCBI Taxonomy" id="2756131"/>
    <lineage>
        <taxon>Bacteria</taxon>
        <taxon>Bacillati</taxon>
        <taxon>Actinomycetota</taxon>
        <taxon>Actinomycetes</taxon>
        <taxon>Kitasatosporales</taxon>
        <taxon>Streptomycetaceae</taxon>
        <taxon>Streptomyces</taxon>
        <taxon>Streptomyces himalayensis</taxon>
    </lineage>
</organism>
<reference evidence="1 2" key="1">
    <citation type="submission" date="2020-07" db="EMBL/GenBank/DDBJ databases">
        <title>Streptomyces isolated from Indian soil.</title>
        <authorList>
            <person name="Mandal S."/>
            <person name="Maiti P.K."/>
        </authorList>
    </citation>
    <scope>NUCLEOTIDE SEQUENCE [LARGE SCALE GENOMIC DNA]</scope>
    <source>
        <strain evidence="1 2">PSKA28</strain>
    </source>
</reference>
<name>A0A7W0DUD5_9ACTN</name>
<protein>
    <submittedName>
        <fullName evidence="1">Uncharacterized protein</fullName>
    </submittedName>
</protein>
<dbReference type="EMBL" id="JACEHE010000046">
    <property type="protein sequence ID" value="MBA2951419.1"/>
    <property type="molecule type" value="Genomic_DNA"/>
</dbReference>
<dbReference type="RefSeq" id="WP_181662338.1">
    <property type="nucleotide sequence ID" value="NZ_JACEHE010000046.1"/>
</dbReference>
<dbReference type="Proteomes" id="UP000545761">
    <property type="component" value="Unassembled WGS sequence"/>
</dbReference>
<comment type="caution">
    <text evidence="1">The sequence shown here is derived from an EMBL/GenBank/DDBJ whole genome shotgun (WGS) entry which is preliminary data.</text>
</comment>
<evidence type="ECO:0000313" key="1">
    <source>
        <dbReference type="EMBL" id="MBA2951419.1"/>
    </source>
</evidence>
<sequence>MIIMENYGTIWVCVDCLMHHANGECGSCNGLYGPHDEEPLSAIEAPYTVAMGMAYEEHAEDCETRIQGGAPDNYECDCETNTYSTSQCEGCGSWLHGERHAMTLFKD</sequence>
<dbReference type="AlphaFoldDB" id="A0A7W0DUD5"/>
<evidence type="ECO:0000313" key="2">
    <source>
        <dbReference type="Proteomes" id="UP000545761"/>
    </source>
</evidence>